<keyword evidence="3" id="KW-1185">Reference proteome</keyword>
<dbReference type="RefSeq" id="WP_013506176.1">
    <property type="nucleotide sequence ID" value="NC_014836.1"/>
</dbReference>
<protein>
    <recommendedName>
        <fullName evidence="4">DUF502 domain-containing protein</fullName>
    </recommendedName>
</protein>
<evidence type="ECO:0000256" key="1">
    <source>
        <dbReference type="SAM" id="Phobius"/>
    </source>
</evidence>
<feature type="transmembrane region" description="Helical" evidence="1">
    <location>
        <begin position="12"/>
        <end position="32"/>
    </location>
</feature>
<dbReference type="PANTHER" id="PTHR31876:SF26">
    <property type="entry name" value="PROTEIN LIKE COV 2"/>
    <property type="match status" value="1"/>
</dbReference>
<dbReference type="InterPro" id="IPR007462">
    <property type="entry name" value="COV1-like"/>
</dbReference>
<sequence length="214" mass="23464">MKIYRYCRQTMVTGLIVILPATVTILVAHFLFQKIDSSFSPLVTHALISLGIKLPHSYRIPGIGMVGLLLLLFVTGMLTKHYVGRSLFHYTEDLMGRLPFAGSIHSAMRQLLNAFGTANGRAFKQVVCVEYPKEGIYSIGFLSTNVENQLAEKIAGTEMVYVFIPTTPNPTSGLLIAVPRQNVMHLDMSVEEGIKLVVSAGIVTPGNTDKKKPA</sequence>
<feature type="transmembrane region" description="Helical" evidence="1">
    <location>
        <begin position="58"/>
        <end position="78"/>
    </location>
</feature>
<dbReference type="STRING" id="653733.Selin_1565"/>
<keyword evidence="1" id="KW-1133">Transmembrane helix</keyword>
<evidence type="ECO:0008006" key="4">
    <source>
        <dbReference type="Google" id="ProtNLM"/>
    </source>
</evidence>
<dbReference type="AlphaFoldDB" id="E6W7C8"/>
<dbReference type="InParanoid" id="E6W7C8"/>
<keyword evidence="1" id="KW-0812">Transmembrane</keyword>
<name>E6W7C8_DESIS</name>
<proteinExistence type="predicted"/>
<organism evidence="2 3">
    <name type="scientific">Desulfurispirillum indicum (strain ATCC BAA-1389 / DSM 22839 / S5)</name>
    <dbReference type="NCBI Taxonomy" id="653733"/>
    <lineage>
        <taxon>Bacteria</taxon>
        <taxon>Pseudomonadati</taxon>
        <taxon>Chrysiogenota</taxon>
        <taxon>Chrysiogenia</taxon>
        <taxon>Chrysiogenales</taxon>
        <taxon>Chrysiogenaceae</taxon>
        <taxon>Desulfurispirillum</taxon>
    </lineage>
</organism>
<reference evidence="2 3" key="1">
    <citation type="submission" date="2010-12" db="EMBL/GenBank/DDBJ databases">
        <title>Complete sequence of Desulfurispirillum indicum S5.</title>
        <authorList>
            <consortium name="US DOE Joint Genome Institute"/>
            <person name="Lucas S."/>
            <person name="Copeland A."/>
            <person name="Lapidus A."/>
            <person name="Cheng J.-F."/>
            <person name="Goodwin L."/>
            <person name="Pitluck S."/>
            <person name="Chertkov O."/>
            <person name="Held B."/>
            <person name="Detter J.C."/>
            <person name="Han C."/>
            <person name="Tapia R."/>
            <person name="Land M."/>
            <person name="Hauser L."/>
            <person name="Kyrpides N."/>
            <person name="Ivanova N."/>
            <person name="Mikhailova N."/>
            <person name="Haggblom M."/>
            <person name="Rauschenbach I."/>
            <person name="Bini E."/>
            <person name="Woyke T."/>
        </authorList>
    </citation>
    <scope>NUCLEOTIDE SEQUENCE [LARGE SCALE GENOMIC DNA]</scope>
    <source>
        <strain evidence="3">ATCC BAA-1389 / DSM 22839 / S5</strain>
    </source>
</reference>
<evidence type="ECO:0000313" key="3">
    <source>
        <dbReference type="Proteomes" id="UP000002572"/>
    </source>
</evidence>
<dbReference type="OrthoDB" id="9780267at2"/>
<dbReference type="HOGENOM" id="CLU_068050_1_1_0"/>
<accession>E6W7C8</accession>
<evidence type="ECO:0000313" key="2">
    <source>
        <dbReference type="EMBL" id="ADU66295.1"/>
    </source>
</evidence>
<keyword evidence="1" id="KW-0472">Membrane</keyword>
<gene>
    <name evidence="2" type="ordered locus">Selin_1565</name>
</gene>
<dbReference type="Proteomes" id="UP000002572">
    <property type="component" value="Chromosome"/>
</dbReference>
<dbReference type="eggNOG" id="COG2928">
    <property type="taxonomic scope" value="Bacteria"/>
</dbReference>
<dbReference type="Pfam" id="PF04367">
    <property type="entry name" value="DUF502"/>
    <property type="match status" value="1"/>
</dbReference>
<dbReference type="KEGG" id="din:Selin_1565"/>
<dbReference type="EMBL" id="CP002432">
    <property type="protein sequence ID" value="ADU66295.1"/>
    <property type="molecule type" value="Genomic_DNA"/>
</dbReference>
<dbReference type="PANTHER" id="PTHR31876">
    <property type="entry name" value="COV-LIKE PROTEIN 1"/>
    <property type="match status" value="1"/>
</dbReference>